<feature type="chain" id="PRO_5046905922" description="Secreted protein" evidence="1">
    <location>
        <begin position="28"/>
        <end position="79"/>
    </location>
</feature>
<evidence type="ECO:0008006" key="4">
    <source>
        <dbReference type="Google" id="ProtNLM"/>
    </source>
</evidence>
<protein>
    <recommendedName>
        <fullName evidence="4">Secreted protein</fullName>
    </recommendedName>
</protein>
<evidence type="ECO:0000256" key="1">
    <source>
        <dbReference type="SAM" id="SignalP"/>
    </source>
</evidence>
<feature type="signal peptide" evidence="1">
    <location>
        <begin position="1"/>
        <end position="27"/>
    </location>
</feature>
<organism evidence="2 3">
    <name type="scientific">Stylosanthes scabra</name>
    <dbReference type="NCBI Taxonomy" id="79078"/>
    <lineage>
        <taxon>Eukaryota</taxon>
        <taxon>Viridiplantae</taxon>
        <taxon>Streptophyta</taxon>
        <taxon>Embryophyta</taxon>
        <taxon>Tracheophyta</taxon>
        <taxon>Spermatophyta</taxon>
        <taxon>Magnoliopsida</taxon>
        <taxon>eudicotyledons</taxon>
        <taxon>Gunneridae</taxon>
        <taxon>Pentapetalae</taxon>
        <taxon>rosids</taxon>
        <taxon>fabids</taxon>
        <taxon>Fabales</taxon>
        <taxon>Fabaceae</taxon>
        <taxon>Papilionoideae</taxon>
        <taxon>50 kb inversion clade</taxon>
        <taxon>dalbergioids sensu lato</taxon>
        <taxon>Dalbergieae</taxon>
        <taxon>Pterocarpus clade</taxon>
        <taxon>Stylosanthes</taxon>
    </lineage>
</organism>
<reference evidence="2 3" key="1">
    <citation type="journal article" date="2023" name="Plants (Basel)">
        <title>Bridging the Gap: Combining Genomics and Transcriptomics Approaches to Understand Stylosanthes scabra, an Orphan Legume from the Brazilian Caatinga.</title>
        <authorList>
            <person name="Ferreira-Neto J.R.C."/>
            <person name="da Silva M.D."/>
            <person name="Binneck E."/>
            <person name="de Melo N.F."/>
            <person name="da Silva R.H."/>
            <person name="de Melo A.L.T.M."/>
            <person name="Pandolfi V."/>
            <person name="Bustamante F.O."/>
            <person name="Brasileiro-Vidal A.C."/>
            <person name="Benko-Iseppon A.M."/>
        </authorList>
    </citation>
    <scope>NUCLEOTIDE SEQUENCE [LARGE SCALE GENOMIC DNA]</scope>
    <source>
        <tissue evidence="2">Leaves</tissue>
    </source>
</reference>
<dbReference type="EMBL" id="JASCZI010151319">
    <property type="protein sequence ID" value="MED6171998.1"/>
    <property type="molecule type" value="Genomic_DNA"/>
</dbReference>
<comment type="caution">
    <text evidence="2">The sequence shown here is derived from an EMBL/GenBank/DDBJ whole genome shotgun (WGS) entry which is preliminary data.</text>
</comment>
<sequence length="79" mass="8983">MGMAGVQHFVLFPFTVLLGFWLPPCWLRFGGGKCGVALCRLRWSLRPCLRPIKTGSWFPRPRRASVVLIGELVSCPPWR</sequence>
<gene>
    <name evidence="2" type="ORF">PIB30_046009</name>
</gene>
<accession>A0ABU6VIJ0</accession>
<keyword evidence="1" id="KW-0732">Signal</keyword>
<proteinExistence type="predicted"/>
<keyword evidence="3" id="KW-1185">Reference proteome</keyword>
<evidence type="ECO:0000313" key="3">
    <source>
        <dbReference type="Proteomes" id="UP001341840"/>
    </source>
</evidence>
<dbReference type="Proteomes" id="UP001341840">
    <property type="component" value="Unassembled WGS sequence"/>
</dbReference>
<name>A0ABU6VIJ0_9FABA</name>
<evidence type="ECO:0000313" key="2">
    <source>
        <dbReference type="EMBL" id="MED6171998.1"/>
    </source>
</evidence>